<dbReference type="InterPro" id="IPR004333">
    <property type="entry name" value="SBP_dom"/>
</dbReference>
<keyword evidence="7" id="KW-0804">Transcription</keyword>
<dbReference type="GO" id="GO:0008270">
    <property type="term" value="F:zinc ion binding"/>
    <property type="evidence" value="ECO:0007669"/>
    <property type="project" value="UniProtKB-KW"/>
</dbReference>
<dbReference type="PANTHER" id="PTHR23054:SF26">
    <property type="entry name" value="ELECTRON TRANSPORTER"/>
    <property type="match status" value="1"/>
</dbReference>
<sequence>MDVKNEGCVASVSKPSSVSTSHHRRSKSASDRNLDPTKHGKSNCMVECQATQNALNMMKSHGSQGSQHLNSSDNSRNAALSSRASLEDDIKQLQMHLHQEKSTRFLLEKAIGRASSTLSPGHRHFSAQTRELIAEIELLEEEISNREQHVLSLYRSIFDQCVSQPTSAHSSGMASPAHSKSGGARKHPSIISSSFCSSKKFRLQPFQVLASIKESRRSDVLLKPKVGHEPLAREDMNLHTRRNFADPMKEKLSTSGRSHFARTLKDHLYQCPCRISEEMVRCMASIYCLIRSDSSEKPGKPRSPFLPRSSTRGTAGEQEWLSRSTVEVPSISIDKRCPPASYATSNYRFLVEQLERVDVSVLETRAKLAFWINVYNALIMHAYLVYGIPSSSLRRISLFNKAAYTIGGQIITANCIEYSLLCCRTSRMGRWLETILSTAMRKKHGEEKQLIDSKVGLPSCQPLVFFALCIGAFSDPMLRVYTAKHVMEELEKAKREFLQAHVMVKKSSRVFLPRVLERYAKETCIGCENLLAWVHEAVVDRKMNEAIHRCVASGGKRKASQIIEWLPYDTRFRYVIASDLMENPNGTMMLDHEWGNPAAAAAAMLLFDEENGGRDTGQQHAPVFDHYGGHGLGGGGIADFFPHPQPLTVAALFPSSSLTSSTCYERYGMPFQPLPARIGLNLGVRTYFSPAEEAGIVVGRVCRRRRAHAARCQAEGCGIDLAQAKHYHRRHKVCEFHSKASIVIVAGLSQRFCQQCSRFHVLMEFDQGKRSCRKRLADHNRRRRKSHDLSAKTVTQTQNNNSSDASTDRPTGANTAKGEMILFSKPENDSPVTTHLPPLPLTRITAETGLWLGNSTGVAGTGTSMSSSKDTSPPGAPFLVQSNEFRPPEQRFTGWQEEVGSSIN</sequence>
<reference evidence="13" key="1">
    <citation type="submission" date="2022-05" db="EMBL/GenBank/DDBJ databases">
        <title>The Musa troglodytarum L. genome provides insights into the mechanism of non-climacteric behaviour and enrichment of carotenoids.</title>
        <authorList>
            <person name="Wang J."/>
        </authorList>
    </citation>
    <scope>NUCLEOTIDE SEQUENCE</scope>
    <source>
        <tissue evidence="13">Leaf</tissue>
    </source>
</reference>
<keyword evidence="2" id="KW-0479">Metal-binding</keyword>
<keyword evidence="8" id="KW-0539">Nucleus</keyword>
<feature type="region of interest" description="Disordered" evidence="11">
    <location>
        <begin position="1"/>
        <end position="42"/>
    </location>
</feature>
<organism evidence="13 14">
    <name type="scientific">Musa troglodytarum</name>
    <name type="common">fe'i banana</name>
    <dbReference type="NCBI Taxonomy" id="320322"/>
    <lineage>
        <taxon>Eukaryota</taxon>
        <taxon>Viridiplantae</taxon>
        <taxon>Streptophyta</taxon>
        <taxon>Embryophyta</taxon>
        <taxon>Tracheophyta</taxon>
        <taxon>Spermatophyta</taxon>
        <taxon>Magnoliopsida</taxon>
        <taxon>Liliopsida</taxon>
        <taxon>Zingiberales</taxon>
        <taxon>Musaceae</taxon>
        <taxon>Musa</taxon>
    </lineage>
</organism>
<keyword evidence="5" id="KW-0805">Transcription regulation</keyword>
<evidence type="ECO:0000256" key="1">
    <source>
        <dbReference type="ARBA" id="ARBA00004123"/>
    </source>
</evidence>
<keyword evidence="10" id="KW-0175">Coiled coil</keyword>
<dbReference type="EMBL" id="CP097506">
    <property type="protein sequence ID" value="URD94382.1"/>
    <property type="molecule type" value="Genomic_DNA"/>
</dbReference>
<feature type="domain" description="SBP-type" evidence="12">
    <location>
        <begin position="709"/>
        <end position="786"/>
    </location>
</feature>
<dbReference type="AlphaFoldDB" id="A0A9E7JU43"/>
<feature type="region of interest" description="Disordered" evidence="11">
    <location>
        <begin position="165"/>
        <end position="188"/>
    </location>
</feature>
<evidence type="ECO:0000256" key="4">
    <source>
        <dbReference type="ARBA" id="ARBA00022833"/>
    </source>
</evidence>
<feature type="region of interest" description="Disordered" evidence="11">
    <location>
        <begin position="857"/>
        <end position="904"/>
    </location>
</feature>
<protein>
    <recommendedName>
        <fullName evidence="12">SBP-type domain-containing protein</fullName>
    </recommendedName>
</protein>
<dbReference type="FunFam" id="4.10.1100.10:FF:000001">
    <property type="entry name" value="Squamosa promoter-binding-like protein 14"/>
    <property type="match status" value="1"/>
</dbReference>
<accession>A0A9E7JU43</accession>
<evidence type="ECO:0000256" key="5">
    <source>
        <dbReference type="ARBA" id="ARBA00023015"/>
    </source>
</evidence>
<feature type="region of interest" description="Disordered" evidence="11">
    <location>
        <begin position="59"/>
        <end position="83"/>
    </location>
</feature>
<feature type="coiled-coil region" evidence="10">
    <location>
        <begin position="83"/>
        <end position="149"/>
    </location>
</feature>
<evidence type="ECO:0000256" key="11">
    <source>
        <dbReference type="SAM" id="MobiDB-lite"/>
    </source>
</evidence>
<dbReference type="GO" id="GO:0003677">
    <property type="term" value="F:DNA binding"/>
    <property type="evidence" value="ECO:0007669"/>
    <property type="project" value="UniProtKB-KW"/>
</dbReference>
<feature type="compositionally biased region" description="Polar residues" evidence="11">
    <location>
        <begin position="792"/>
        <end position="814"/>
    </location>
</feature>
<dbReference type="InterPro" id="IPR036893">
    <property type="entry name" value="SBP_sf"/>
</dbReference>
<name>A0A9E7JU43_9LILI</name>
<dbReference type="SUPFAM" id="SSF103612">
    <property type="entry name" value="SBT domain"/>
    <property type="match status" value="1"/>
</dbReference>
<feature type="compositionally biased region" description="Polar residues" evidence="11">
    <location>
        <begin position="857"/>
        <end position="871"/>
    </location>
</feature>
<evidence type="ECO:0000313" key="14">
    <source>
        <dbReference type="Proteomes" id="UP001055439"/>
    </source>
</evidence>
<dbReference type="InterPro" id="IPR025757">
    <property type="entry name" value="MIP1_Leuzipper"/>
</dbReference>
<dbReference type="Pfam" id="PF14389">
    <property type="entry name" value="Lzipper-MIP1"/>
    <property type="match status" value="1"/>
</dbReference>
<feature type="compositionally biased region" description="Low complexity" evidence="11">
    <location>
        <begin position="9"/>
        <end position="20"/>
    </location>
</feature>
<evidence type="ECO:0000256" key="7">
    <source>
        <dbReference type="ARBA" id="ARBA00023163"/>
    </source>
</evidence>
<dbReference type="GO" id="GO:0005634">
    <property type="term" value="C:nucleus"/>
    <property type="evidence" value="ECO:0007669"/>
    <property type="project" value="UniProtKB-SubCell"/>
</dbReference>
<evidence type="ECO:0000256" key="6">
    <source>
        <dbReference type="ARBA" id="ARBA00023125"/>
    </source>
</evidence>
<evidence type="ECO:0000256" key="3">
    <source>
        <dbReference type="ARBA" id="ARBA00022771"/>
    </source>
</evidence>
<evidence type="ECO:0000313" key="13">
    <source>
        <dbReference type="EMBL" id="URD94382.1"/>
    </source>
</evidence>
<keyword evidence="4" id="KW-0862">Zinc</keyword>
<feature type="region of interest" description="Disordered" evidence="11">
    <location>
        <begin position="294"/>
        <end position="319"/>
    </location>
</feature>
<evidence type="ECO:0000256" key="9">
    <source>
        <dbReference type="PROSITE-ProRule" id="PRU00470"/>
    </source>
</evidence>
<feature type="compositionally biased region" description="Polar residues" evidence="11">
    <location>
        <begin position="59"/>
        <end position="68"/>
    </location>
</feature>
<dbReference type="Pfam" id="PF04784">
    <property type="entry name" value="DUF547"/>
    <property type="match status" value="1"/>
</dbReference>
<evidence type="ECO:0000256" key="2">
    <source>
        <dbReference type="ARBA" id="ARBA00022723"/>
    </source>
</evidence>
<evidence type="ECO:0000256" key="8">
    <source>
        <dbReference type="ARBA" id="ARBA00023242"/>
    </source>
</evidence>
<dbReference type="Pfam" id="PF03110">
    <property type="entry name" value="SBP"/>
    <property type="match status" value="1"/>
</dbReference>
<keyword evidence="3 9" id="KW-0863">Zinc-finger</keyword>
<gene>
    <name evidence="13" type="ORF">MUK42_07555</name>
</gene>
<dbReference type="Proteomes" id="UP001055439">
    <property type="component" value="Chromosome 4"/>
</dbReference>
<dbReference type="PROSITE" id="PS51141">
    <property type="entry name" value="ZF_SBP"/>
    <property type="match status" value="1"/>
</dbReference>
<feature type="region of interest" description="Disordered" evidence="11">
    <location>
        <begin position="776"/>
        <end position="814"/>
    </location>
</feature>
<keyword evidence="6" id="KW-0238">DNA-binding</keyword>
<dbReference type="OrthoDB" id="418495at2759"/>
<comment type="subcellular location">
    <subcellularLocation>
        <location evidence="1">Nucleus</location>
    </subcellularLocation>
</comment>
<evidence type="ECO:0000256" key="10">
    <source>
        <dbReference type="SAM" id="Coils"/>
    </source>
</evidence>
<dbReference type="Gene3D" id="4.10.1100.10">
    <property type="entry name" value="Transcription factor, SBP-box domain"/>
    <property type="match status" value="1"/>
</dbReference>
<dbReference type="PANTHER" id="PTHR23054">
    <property type="entry name" value="TERNARY COMPLEX FACTOR MIP1, LEUCINE-ZIPPER-RELATED"/>
    <property type="match status" value="1"/>
</dbReference>
<feature type="compositionally biased region" description="Low complexity" evidence="11">
    <location>
        <begin position="69"/>
        <end position="83"/>
    </location>
</feature>
<proteinExistence type="predicted"/>
<feature type="compositionally biased region" description="Basic and acidic residues" evidence="11">
    <location>
        <begin position="28"/>
        <end position="38"/>
    </location>
</feature>
<evidence type="ECO:0000259" key="12">
    <source>
        <dbReference type="PROSITE" id="PS51141"/>
    </source>
</evidence>
<keyword evidence="14" id="KW-1185">Reference proteome</keyword>
<dbReference type="InterPro" id="IPR006869">
    <property type="entry name" value="DUF547"/>
</dbReference>